<dbReference type="InterPro" id="IPR052413">
    <property type="entry name" value="SUR7_domain"/>
</dbReference>
<evidence type="ECO:0000313" key="3">
    <source>
        <dbReference type="EMBL" id="KAJ8061891.1"/>
    </source>
</evidence>
<comment type="caution">
    <text evidence="3">The sequence shown here is derived from an EMBL/GenBank/DDBJ whole genome shotgun (WGS) entry which is preliminary data.</text>
</comment>
<dbReference type="PANTHER" id="PTHR28019:SF7">
    <property type="entry name" value="SUR7 PROTEIN"/>
    <property type="match status" value="1"/>
</dbReference>
<organism evidence="3 4">
    <name type="scientific">Sclerotinia nivalis</name>
    <dbReference type="NCBI Taxonomy" id="352851"/>
    <lineage>
        <taxon>Eukaryota</taxon>
        <taxon>Fungi</taxon>
        <taxon>Dikarya</taxon>
        <taxon>Ascomycota</taxon>
        <taxon>Pezizomycotina</taxon>
        <taxon>Leotiomycetes</taxon>
        <taxon>Helotiales</taxon>
        <taxon>Sclerotiniaceae</taxon>
        <taxon>Sclerotinia</taxon>
    </lineage>
</organism>
<dbReference type="InterPro" id="IPR009571">
    <property type="entry name" value="SUR7/Rim9-like_fungi"/>
</dbReference>
<gene>
    <name evidence="3" type="ORF">OCU04_009680</name>
</gene>
<feature type="transmembrane region" description="Helical" evidence="2">
    <location>
        <begin position="211"/>
        <end position="234"/>
    </location>
</feature>
<dbReference type="EMBL" id="JAPEIS010000011">
    <property type="protein sequence ID" value="KAJ8061891.1"/>
    <property type="molecule type" value="Genomic_DNA"/>
</dbReference>
<evidence type="ECO:0000256" key="1">
    <source>
        <dbReference type="SAM" id="MobiDB-lite"/>
    </source>
</evidence>
<name>A0A9X0DFR2_9HELO</name>
<feature type="transmembrane region" description="Helical" evidence="2">
    <location>
        <begin position="292"/>
        <end position="313"/>
    </location>
</feature>
<dbReference type="Proteomes" id="UP001152300">
    <property type="component" value="Unassembled WGS sequence"/>
</dbReference>
<keyword evidence="4" id="KW-1185">Reference proteome</keyword>
<evidence type="ECO:0000256" key="2">
    <source>
        <dbReference type="SAM" id="Phobius"/>
    </source>
</evidence>
<feature type="transmembrane region" description="Helical" evidence="2">
    <location>
        <begin position="241"/>
        <end position="264"/>
    </location>
</feature>
<feature type="transmembrane region" description="Helical" evidence="2">
    <location>
        <begin position="7"/>
        <end position="26"/>
    </location>
</feature>
<dbReference type="GO" id="GO:0031505">
    <property type="term" value="P:fungal-type cell wall organization"/>
    <property type="evidence" value="ECO:0007669"/>
    <property type="project" value="TreeGrafter"/>
</dbReference>
<dbReference type="PANTHER" id="PTHR28019">
    <property type="entry name" value="CELL MEMBRANE PROTEIN YLR413W-RELATED"/>
    <property type="match status" value="1"/>
</dbReference>
<dbReference type="AlphaFoldDB" id="A0A9X0DFR2"/>
<reference evidence="3" key="1">
    <citation type="submission" date="2022-11" db="EMBL/GenBank/DDBJ databases">
        <title>Genome Resource of Sclerotinia nivalis Strain SnTB1, a Plant Pathogen Isolated from American Ginseng.</title>
        <authorList>
            <person name="Fan S."/>
        </authorList>
    </citation>
    <scope>NUCLEOTIDE SEQUENCE</scope>
    <source>
        <strain evidence="3">SnTB1</strain>
    </source>
</reference>
<keyword evidence="2" id="KW-0812">Transmembrane</keyword>
<dbReference type="OrthoDB" id="4159154at2759"/>
<feature type="region of interest" description="Disordered" evidence="1">
    <location>
        <begin position="325"/>
        <end position="345"/>
    </location>
</feature>
<proteinExistence type="predicted"/>
<sequence length="345" mass="36913">MQLLATIPMACSIITFVLGMLCLFAGNKPGFMEDYHIIAVCAPNPHFQCDNSKSYTLQLNTSGIGQDLIPTPSAGSGSTPTSISPGGIVSSISGLIPREPGIGDDIANALGDIENEIADKLAETLGIQEWYSLHLMDMCEGSYTPNATAKGAGYNVSSCTNQTAMYHFNISSIISDQLSIGPLHLNLSDIGWPSAIQDGLDTLSTAMNATFVFYCIGIAAAGLAIFTSLAAIFITGRLFSFLNWGLASLSLLALAIASIIVTVLQDKAADIINKFGNDIGVYAYKGQKYLTLTWVATAIIAVAMIVWVAIFCIGRKQKGREFHERSRFGRKSRQSESVEFARRGA</sequence>
<dbReference type="GO" id="GO:0005886">
    <property type="term" value="C:plasma membrane"/>
    <property type="evidence" value="ECO:0007669"/>
    <property type="project" value="InterPro"/>
</dbReference>
<dbReference type="GO" id="GO:0051285">
    <property type="term" value="C:cell cortex of cell tip"/>
    <property type="evidence" value="ECO:0007669"/>
    <property type="project" value="TreeGrafter"/>
</dbReference>
<protein>
    <recommendedName>
        <fullName evidence="5">Sur7 protein</fullName>
    </recommendedName>
</protein>
<evidence type="ECO:0000313" key="4">
    <source>
        <dbReference type="Proteomes" id="UP001152300"/>
    </source>
</evidence>
<keyword evidence="2" id="KW-0472">Membrane</keyword>
<dbReference type="Pfam" id="PF06687">
    <property type="entry name" value="SUR7"/>
    <property type="match status" value="1"/>
</dbReference>
<accession>A0A9X0DFR2</accession>
<evidence type="ECO:0008006" key="5">
    <source>
        <dbReference type="Google" id="ProtNLM"/>
    </source>
</evidence>
<keyword evidence="2" id="KW-1133">Transmembrane helix</keyword>